<feature type="region of interest" description="Disordered" evidence="1">
    <location>
        <begin position="1"/>
        <end position="29"/>
    </location>
</feature>
<proteinExistence type="predicted"/>
<evidence type="ECO:0000313" key="3">
    <source>
        <dbReference type="Proteomes" id="UP000294257"/>
    </source>
</evidence>
<sequence>MSDMKYNTDQLRDSARSDRQASDAADAAGRGLGGASIGAGIFGDIDGGGGLAGALGSAQSDHVRAARAAATKADNQAGGTDQTAAAGDHLTAATTRIANQGTVNRVADGMGGS</sequence>
<dbReference type="Proteomes" id="UP000294257">
    <property type="component" value="Unassembled WGS sequence"/>
</dbReference>
<gene>
    <name evidence="2" type="ORF">EV193_10270</name>
</gene>
<accession>A0A4Q7L1V3</accession>
<reference evidence="2 3" key="1">
    <citation type="submission" date="2019-02" db="EMBL/GenBank/DDBJ databases">
        <title>Genomic Encyclopedia of Type Strains, Phase IV (KMG-IV): sequencing the most valuable type-strain genomes for metagenomic binning, comparative biology and taxonomic classification.</title>
        <authorList>
            <person name="Goeker M."/>
        </authorList>
    </citation>
    <scope>NUCLEOTIDE SEQUENCE [LARGE SCALE GENOMIC DNA]</scope>
    <source>
        <strain evidence="2 3">DSM 101727</strain>
    </source>
</reference>
<name>A0A4Q7L1V3_9PSEU</name>
<dbReference type="AlphaFoldDB" id="A0A4Q7L1V3"/>
<protein>
    <submittedName>
        <fullName evidence="2">Uncharacterized protein</fullName>
    </submittedName>
</protein>
<keyword evidence="3" id="KW-1185">Reference proteome</keyword>
<feature type="compositionally biased region" description="Basic and acidic residues" evidence="1">
    <location>
        <begin position="10"/>
        <end position="21"/>
    </location>
</feature>
<dbReference type="RefSeq" id="WP_130342990.1">
    <property type="nucleotide sequence ID" value="NZ_SGWQ01000002.1"/>
</dbReference>
<dbReference type="EMBL" id="SGWQ01000002">
    <property type="protein sequence ID" value="RZS43094.1"/>
    <property type="molecule type" value="Genomic_DNA"/>
</dbReference>
<evidence type="ECO:0000256" key="1">
    <source>
        <dbReference type="SAM" id="MobiDB-lite"/>
    </source>
</evidence>
<organism evidence="2 3">
    <name type="scientific">Herbihabitans rhizosphaerae</name>
    <dbReference type="NCBI Taxonomy" id="1872711"/>
    <lineage>
        <taxon>Bacteria</taxon>
        <taxon>Bacillati</taxon>
        <taxon>Actinomycetota</taxon>
        <taxon>Actinomycetes</taxon>
        <taxon>Pseudonocardiales</taxon>
        <taxon>Pseudonocardiaceae</taxon>
        <taxon>Herbihabitans</taxon>
    </lineage>
</organism>
<evidence type="ECO:0000313" key="2">
    <source>
        <dbReference type="EMBL" id="RZS43094.1"/>
    </source>
</evidence>
<comment type="caution">
    <text evidence="2">The sequence shown here is derived from an EMBL/GenBank/DDBJ whole genome shotgun (WGS) entry which is preliminary data.</text>
</comment>